<dbReference type="PROSITE" id="PS50885">
    <property type="entry name" value="HAMP"/>
    <property type="match status" value="2"/>
</dbReference>
<dbReference type="GO" id="GO:0016020">
    <property type="term" value="C:membrane"/>
    <property type="evidence" value="ECO:0007669"/>
    <property type="project" value="InterPro"/>
</dbReference>
<dbReference type="eggNOG" id="COG0840">
    <property type="taxonomic scope" value="Bacteria"/>
</dbReference>
<feature type="domain" description="HAMP" evidence="6">
    <location>
        <begin position="342"/>
        <end position="392"/>
    </location>
</feature>
<dbReference type="PANTHER" id="PTHR32089:SF112">
    <property type="entry name" value="LYSOZYME-LIKE PROTEIN-RELATED"/>
    <property type="match status" value="1"/>
</dbReference>
<feature type="domain" description="HAMP" evidence="6">
    <location>
        <begin position="258"/>
        <end position="314"/>
    </location>
</feature>
<dbReference type="EMBL" id="DF820463">
    <property type="protein sequence ID" value="GAK55252.1"/>
    <property type="molecule type" value="Genomic_DNA"/>
</dbReference>
<organism evidence="7">
    <name type="scientific">Vecturithrix granuli</name>
    <dbReference type="NCBI Taxonomy" id="1499967"/>
    <lineage>
        <taxon>Bacteria</taxon>
        <taxon>Candidatus Moduliflexota</taxon>
        <taxon>Candidatus Vecturitrichia</taxon>
        <taxon>Candidatus Vecturitrichales</taxon>
        <taxon>Candidatus Vecturitrichaceae</taxon>
        <taxon>Candidatus Vecturithrix</taxon>
    </lineage>
</organism>
<reference evidence="7" key="1">
    <citation type="journal article" date="2015" name="PeerJ">
        <title>First genomic representation of candidate bacterial phylum KSB3 points to enhanced environmental sensing as a trigger of wastewater bulking.</title>
        <authorList>
            <person name="Sekiguchi Y."/>
            <person name="Ohashi A."/>
            <person name="Parks D.H."/>
            <person name="Yamauchi T."/>
            <person name="Tyson G.W."/>
            <person name="Hugenholtz P."/>
        </authorList>
    </citation>
    <scope>NUCLEOTIDE SEQUENCE [LARGE SCALE GENOMIC DNA]</scope>
</reference>
<dbReference type="Gene3D" id="6.10.340.10">
    <property type="match status" value="1"/>
</dbReference>
<dbReference type="Pfam" id="PF00015">
    <property type="entry name" value="MCPsignal"/>
    <property type="match status" value="1"/>
</dbReference>
<dbReference type="SUPFAM" id="SSF158472">
    <property type="entry name" value="HAMP domain-like"/>
    <property type="match status" value="1"/>
</dbReference>
<dbReference type="Pfam" id="PF00672">
    <property type="entry name" value="HAMP"/>
    <property type="match status" value="1"/>
</dbReference>
<dbReference type="HOGENOM" id="CLU_367494_0_0_0"/>
<evidence type="ECO:0000256" key="4">
    <source>
        <dbReference type="SAM" id="Phobius"/>
    </source>
</evidence>
<evidence type="ECO:0000313" key="7">
    <source>
        <dbReference type="EMBL" id="GAK55252.1"/>
    </source>
</evidence>
<keyword evidence="8" id="KW-1185">Reference proteome</keyword>
<feature type="transmembrane region" description="Helical" evidence="4">
    <location>
        <begin position="234"/>
        <end position="256"/>
    </location>
</feature>
<dbReference type="PANTHER" id="PTHR32089">
    <property type="entry name" value="METHYL-ACCEPTING CHEMOTAXIS PROTEIN MCPB"/>
    <property type="match status" value="1"/>
</dbReference>
<dbReference type="InterPro" id="IPR003660">
    <property type="entry name" value="HAMP_dom"/>
</dbReference>
<dbReference type="SMART" id="SM00304">
    <property type="entry name" value="HAMP"/>
    <property type="match status" value="2"/>
</dbReference>
<dbReference type="Gene3D" id="1.10.287.950">
    <property type="entry name" value="Methyl-accepting chemotaxis protein"/>
    <property type="match status" value="3"/>
</dbReference>
<evidence type="ECO:0000313" key="8">
    <source>
        <dbReference type="Proteomes" id="UP000030661"/>
    </source>
</evidence>
<keyword evidence="4" id="KW-0812">Transmembrane</keyword>
<protein>
    <submittedName>
        <fullName evidence="7">Methyl-accepting chemotaxis sensory transducer</fullName>
    </submittedName>
</protein>
<dbReference type="GO" id="GO:0007165">
    <property type="term" value="P:signal transduction"/>
    <property type="evidence" value="ECO:0007669"/>
    <property type="project" value="UniProtKB-KW"/>
</dbReference>
<gene>
    <name evidence="7" type="ORF">U27_02084</name>
</gene>
<dbReference type="Proteomes" id="UP000030661">
    <property type="component" value="Unassembled WGS sequence"/>
</dbReference>
<keyword evidence="4" id="KW-0472">Membrane</keyword>
<dbReference type="SUPFAM" id="SSF58104">
    <property type="entry name" value="Methyl-accepting chemotaxis protein (MCP) signaling domain"/>
    <property type="match status" value="2"/>
</dbReference>
<evidence type="ECO:0000256" key="3">
    <source>
        <dbReference type="PROSITE-ProRule" id="PRU00284"/>
    </source>
</evidence>
<proteinExistence type="inferred from homology"/>
<keyword evidence="4" id="KW-1133">Transmembrane helix</keyword>
<dbReference type="STRING" id="1499967.U27_02084"/>
<evidence type="ECO:0000256" key="1">
    <source>
        <dbReference type="ARBA" id="ARBA00023224"/>
    </source>
</evidence>
<sequence length="790" mass="87621">MPHVSTIVNEIRKFHNLVDALEILIYDRHKQLMALYRKNEDEEIAAAYFPQIYDQTLIPIGLKDDWFVRIKTLEDIPQQPLLPTISATYQQEIPENMTVHLIAKDQRVFLSFMTPIRQHDELEGMGIVNIAIREEDVERYARLTQTRINVFAENSLSVGTFPEFSSLPEQSMSPRQLPDIAHLQQLPVIEFSEVTIAKQQYYQGIVTLGTEKDMLGAITVHFPRAMEAAGRKRFFEIILITAVIFAILGGGGAFFLSEIIVRPIRTLTNLLQRLTKGDLAGIDRSKPFSRTKNEMDLLLASFYSMVQYLREMADAADHISRGEIAQGIAPRSEHDVLGKAFHRMIGYVQEIGVVANHVAQGDLRGQIALRSPQDQLGNAFMHMQEGLIALIAQIRAGENQIMSISSQVLQASVKSSDIMEQVGSTAEVTSSAMREVDASAEEVRMNTSHLASAVEETSASISQMVSSITHVADNSRKLSNFADETSNTVVNIVNSLEKVAEQAEHSKTFAETTTRDAVSGQASVEQMIHRMNVISEVTENISNIIMRLQSRSTEIGTILDVINDVAEQTSLLALNASIIAAQAGTQGRAFAVVADEIKSLATRVHSSTKEIAAIVKAVQHDSSDAVKTIEQGQQEVEHGVVDAHSAGEALSQIRQSAEESSKVAAEMAVSVHQQTIAHTHIVESIRDVTNMISEITRATQEQEKNSSQLFGVVENMQELASHVSHATEEQQKSTHHVTNFMEDVQILVEENVRTVSELAQSSQSLTREAELLKTQVKQFMLPEKERAFIK</sequence>
<dbReference type="AlphaFoldDB" id="A0A0S6WA62"/>
<evidence type="ECO:0000256" key="2">
    <source>
        <dbReference type="ARBA" id="ARBA00029447"/>
    </source>
</evidence>
<dbReference type="PROSITE" id="PS50111">
    <property type="entry name" value="CHEMOTAXIS_TRANSDUC_2"/>
    <property type="match status" value="1"/>
</dbReference>
<evidence type="ECO:0000259" key="5">
    <source>
        <dbReference type="PROSITE" id="PS50111"/>
    </source>
</evidence>
<dbReference type="SMART" id="SM00283">
    <property type="entry name" value="MA"/>
    <property type="match status" value="1"/>
</dbReference>
<keyword evidence="1 3" id="KW-0807">Transducer</keyword>
<feature type="domain" description="Methyl-accepting transducer" evidence="5">
    <location>
        <begin position="425"/>
        <end position="689"/>
    </location>
</feature>
<comment type="similarity">
    <text evidence="2">Belongs to the methyl-accepting chemotaxis (MCP) protein family.</text>
</comment>
<evidence type="ECO:0000259" key="6">
    <source>
        <dbReference type="PROSITE" id="PS50885"/>
    </source>
</evidence>
<accession>A0A0S6WA62</accession>
<dbReference type="CDD" id="cd11386">
    <property type="entry name" value="MCP_signal"/>
    <property type="match status" value="1"/>
</dbReference>
<dbReference type="InterPro" id="IPR004089">
    <property type="entry name" value="MCPsignal_dom"/>
</dbReference>
<name>A0A0S6WA62_VECG1</name>